<dbReference type="EMBL" id="BMAT01011516">
    <property type="protein sequence ID" value="GFR74320.1"/>
    <property type="molecule type" value="Genomic_DNA"/>
</dbReference>
<accession>A0AAV4FNN2</accession>
<gene>
    <name evidence="1" type="ORF">ElyMa_005752500</name>
</gene>
<reference evidence="1 2" key="1">
    <citation type="journal article" date="2021" name="Elife">
        <title>Chloroplast acquisition without the gene transfer in kleptoplastic sea slugs, Plakobranchus ocellatus.</title>
        <authorList>
            <person name="Maeda T."/>
            <person name="Takahashi S."/>
            <person name="Yoshida T."/>
            <person name="Shimamura S."/>
            <person name="Takaki Y."/>
            <person name="Nagai Y."/>
            <person name="Toyoda A."/>
            <person name="Suzuki Y."/>
            <person name="Arimoto A."/>
            <person name="Ishii H."/>
            <person name="Satoh N."/>
            <person name="Nishiyama T."/>
            <person name="Hasebe M."/>
            <person name="Maruyama T."/>
            <person name="Minagawa J."/>
            <person name="Obokata J."/>
            <person name="Shigenobu S."/>
        </authorList>
    </citation>
    <scope>NUCLEOTIDE SEQUENCE [LARGE SCALE GENOMIC DNA]</scope>
</reference>
<keyword evidence="2" id="KW-1185">Reference proteome</keyword>
<protein>
    <recommendedName>
        <fullName evidence="3">Death domain-containing protein</fullName>
    </recommendedName>
</protein>
<dbReference type="Proteomes" id="UP000762676">
    <property type="component" value="Unassembled WGS sequence"/>
</dbReference>
<dbReference type="Gene3D" id="1.10.533.10">
    <property type="entry name" value="Death Domain, Fas"/>
    <property type="match status" value="1"/>
</dbReference>
<sequence>MLDTPSLSQCDLTEHLSPECVQALALRQQSGDTRPGQKTGQLQVFQTHSTWTTFSTQSTVAQPLGLRSSCPLPMPIGQPGAPLRRYSGDLQVTLPEHLVMEEENGQTGGCQQLDAAADPERAAHVLMMATGVSQLKFVCPELNDICDYLTSNDDWAQLAGILGLTHLEVEVYRGILQSRPGTPSGKTFLEAYMIREDLTVRSLLQALLEMPRGIYRQLARKFWTAALLNNSQYYLDLRDNGNI</sequence>
<organism evidence="1 2">
    <name type="scientific">Elysia marginata</name>
    <dbReference type="NCBI Taxonomy" id="1093978"/>
    <lineage>
        <taxon>Eukaryota</taxon>
        <taxon>Metazoa</taxon>
        <taxon>Spiralia</taxon>
        <taxon>Lophotrochozoa</taxon>
        <taxon>Mollusca</taxon>
        <taxon>Gastropoda</taxon>
        <taxon>Heterobranchia</taxon>
        <taxon>Euthyneura</taxon>
        <taxon>Panpulmonata</taxon>
        <taxon>Sacoglossa</taxon>
        <taxon>Placobranchoidea</taxon>
        <taxon>Plakobranchidae</taxon>
        <taxon>Elysia</taxon>
    </lineage>
</organism>
<proteinExistence type="predicted"/>
<evidence type="ECO:0000313" key="2">
    <source>
        <dbReference type="Proteomes" id="UP000762676"/>
    </source>
</evidence>
<evidence type="ECO:0008006" key="3">
    <source>
        <dbReference type="Google" id="ProtNLM"/>
    </source>
</evidence>
<comment type="caution">
    <text evidence="1">The sequence shown here is derived from an EMBL/GenBank/DDBJ whole genome shotgun (WGS) entry which is preliminary data.</text>
</comment>
<dbReference type="InterPro" id="IPR011029">
    <property type="entry name" value="DEATH-like_dom_sf"/>
</dbReference>
<name>A0AAV4FNN2_9GAST</name>
<evidence type="ECO:0000313" key="1">
    <source>
        <dbReference type="EMBL" id="GFR74320.1"/>
    </source>
</evidence>
<dbReference type="SUPFAM" id="SSF47986">
    <property type="entry name" value="DEATH domain"/>
    <property type="match status" value="1"/>
</dbReference>
<dbReference type="AlphaFoldDB" id="A0AAV4FNN2"/>